<evidence type="ECO:0000256" key="5">
    <source>
        <dbReference type="SAM" id="MobiDB-lite"/>
    </source>
</evidence>
<evidence type="ECO:0000256" key="3">
    <source>
        <dbReference type="ARBA" id="ARBA00022989"/>
    </source>
</evidence>
<dbReference type="EMBL" id="CP066802">
    <property type="protein sequence ID" value="QQM67623.1"/>
    <property type="molecule type" value="Genomic_DNA"/>
</dbReference>
<proteinExistence type="predicted"/>
<keyword evidence="8" id="KW-1185">Reference proteome</keyword>
<dbReference type="Pfam" id="PF09685">
    <property type="entry name" value="MamF_MmsF"/>
    <property type="match status" value="1"/>
</dbReference>
<name>A0A7T7M9X4_9ACTO</name>
<feature type="compositionally biased region" description="Low complexity" evidence="5">
    <location>
        <begin position="15"/>
        <end position="32"/>
    </location>
</feature>
<evidence type="ECO:0000313" key="8">
    <source>
        <dbReference type="Proteomes" id="UP000595895"/>
    </source>
</evidence>
<dbReference type="AlphaFoldDB" id="A0A7T7M9X4"/>
<feature type="transmembrane region" description="Helical" evidence="6">
    <location>
        <begin position="131"/>
        <end position="152"/>
    </location>
</feature>
<feature type="transmembrane region" description="Helical" evidence="6">
    <location>
        <begin position="164"/>
        <end position="189"/>
    </location>
</feature>
<feature type="transmembrane region" description="Helical" evidence="6">
    <location>
        <begin position="83"/>
        <end position="110"/>
    </location>
</feature>
<feature type="region of interest" description="Disordered" evidence="5">
    <location>
        <begin position="1"/>
        <end position="39"/>
    </location>
</feature>
<evidence type="ECO:0000313" key="7">
    <source>
        <dbReference type="EMBL" id="QQM67623.1"/>
    </source>
</evidence>
<accession>A0A7T7M9X4</accession>
<dbReference type="KEGG" id="awe:JG540_01640"/>
<keyword evidence="2 6" id="KW-0812">Transmembrane</keyword>
<organism evidence="7 8">
    <name type="scientific">Actinomyces weissii</name>
    <dbReference type="NCBI Taxonomy" id="675090"/>
    <lineage>
        <taxon>Bacteria</taxon>
        <taxon>Bacillati</taxon>
        <taxon>Actinomycetota</taxon>
        <taxon>Actinomycetes</taxon>
        <taxon>Actinomycetales</taxon>
        <taxon>Actinomycetaceae</taxon>
        <taxon>Actinomyces</taxon>
    </lineage>
</organism>
<evidence type="ECO:0000256" key="6">
    <source>
        <dbReference type="SAM" id="Phobius"/>
    </source>
</evidence>
<evidence type="ECO:0000256" key="4">
    <source>
        <dbReference type="ARBA" id="ARBA00023136"/>
    </source>
</evidence>
<evidence type="ECO:0000256" key="2">
    <source>
        <dbReference type="ARBA" id="ARBA00022692"/>
    </source>
</evidence>
<gene>
    <name evidence="7" type="ORF">JG540_01640</name>
</gene>
<protein>
    <submittedName>
        <fullName evidence="7">DUF4870 domain-containing protein</fullName>
    </submittedName>
</protein>
<dbReference type="RefSeq" id="WP_200276354.1">
    <property type="nucleotide sequence ID" value="NZ_CP066802.1"/>
</dbReference>
<evidence type="ECO:0000256" key="1">
    <source>
        <dbReference type="ARBA" id="ARBA00004141"/>
    </source>
</evidence>
<dbReference type="Proteomes" id="UP000595895">
    <property type="component" value="Chromosome"/>
</dbReference>
<keyword evidence="3 6" id="KW-1133">Transmembrane helix</keyword>
<reference evidence="7 8" key="1">
    <citation type="submission" date="2020-12" db="EMBL/GenBank/DDBJ databases">
        <authorList>
            <person name="Zhou J."/>
        </authorList>
    </citation>
    <scope>NUCLEOTIDE SEQUENCE [LARGE SCALE GENOMIC DNA]</scope>
    <source>
        <strain evidence="7 8">CCUG 61299</strain>
    </source>
</reference>
<keyword evidence="4 6" id="KW-0472">Membrane</keyword>
<comment type="subcellular location">
    <subcellularLocation>
        <location evidence="1">Membrane</location>
        <topology evidence="1">Multi-pass membrane protein</topology>
    </subcellularLocation>
</comment>
<sequence>MTYPDYPSQPQQGVAPSNLPGAPAPAGSPMAGTPYSQVGAGNLAGPGGGGTLGYQGSPYPASFPGVQLPAAQDPATVNCVVPWFLGLLLLVPIPVVGWLSGGLGPVIAGLSWKVEGATTGRAQARQAASWGLTYLLCSLVLFVAYVWMLLALTKDGPVKEFFPLGIPLAALGLLTLFHLVLCVVGGVWASQGKTMPFYGIPFFR</sequence>
<dbReference type="InterPro" id="IPR019109">
    <property type="entry name" value="MamF_MmsF"/>
</dbReference>